<evidence type="ECO:0000256" key="2">
    <source>
        <dbReference type="ARBA" id="ARBA00022729"/>
    </source>
</evidence>
<keyword evidence="6" id="KW-1185">Reference proteome</keyword>
<dbReference type="Proteomes" id="UP000709466">
    <property type="component" value="Unassembled WGS sequence"/>
</dbReference>
<reference evidence="5 6" key="1">
    <citation type="submission" date="2020-03" db="EMBL/GenBank/DDBJ databases">
        <title>Bacterial isolates of synthetic phycosphere.</title>
        <authorList>
            <person name="Fu H."/>
            <person name="Moran M.A."/>
        </authorList>
    </citation>
    <scope>NUCLEOTIDE SEQUENCE [LARGE SCALE GENOMIC DNA]</scope>
    <source>
        <strain evidence="5 6">HF1</strain>
    </source>
</reference>
<dbReference type="InterPro" id="IPR014340">
    <property type="entry name" value="LptA"/>
</dbReference>
<dbReference type="Pfam" id="PF03968">
    <property type="entry name" value="LptD_N"/>
    <property type="match status" value="1"/>
</dbReference>
<dbReference type="PANTHER" id="PTHR36504">
    <property type="entry name" value="LIPOPOLYSACCHARIDE EXPORT SYSTEM PROTEIN LPTA"/>
    <property type="match status" value="1"/>
</dbReference>
<dbReference type="EMBL" id="JAATOP010000002">
    <property type="protein sequence ID" value="NIY71506.1"/>
    <property type="molecule type" value="Genomic_DNA"/>
</dbReference>
<keyword evidence="1" id="KW-0813">Transport</keyword>
<organism evidence="5 6">
    <name type="scientific">Marivivens donghaensis</name>
    <dbReference type="NCBI Taxonomy" id="1699413"/>
    <lineage>
        <taxon>Bacteria</taxon>
        <taxon>Pseudomonadati</taxon>
        <taxon>Pseudomonadota</taxon>
        <taxon>Alphaproteobacteria</taxon>
        <taxon>Rhodobacterales</taxon>
        <taxon>Paracoccaceae</taxon>
        <taxon>Marivivens group</taxon>
        <taxon>Marivivens</taxon>
    </lineage>
</organism>
<protein>
    <submittedName>
        <fullName evidence="5">Lipopolysaccharide transport periplasmic protein LptA</fullName>
    </submittedName>
</protein>
<feature type="domain" description="Organic solvent tolerance-like N-terminal" evidence="4">
    <location>
        <begin position="20"/>
        <end position="125"/>
    </location>
</feature>
<sequence length="142" mass="14709">MAQTNISLGAIEPDPDAPVEITADSLSVDQENGQATFSGEVLIVQGDLRISAGTVSVEYDDETGDIMHLLASGGVTFVTATDAVEAQEADYDLEGKSLDLTGDVLVTQGRSAISASAMTIDLSTGNAELTGRVRTTFVQGNN</sequence>
<evidence type="ECO:0000256" key="3">
    <source>
        <dbReference type="ARBA" id="ARBA00022764"/>
    </source>
</evidence>
<evidence type="ECO:0000256" key="1">
    <source>
        <dbReference type="ARBA" id="ARBA00022448"/>
    </source>
</evidence>
<dbReference type="InterPro" id="IPR052037">
    <property type="entry name" value="LPS_export_LptA"/>
</dbReference>
<evidence type="ECO:0000259" key="4">
    <source>
        <dbReference type="Pfam" id="PF03968"/>
    </source>
</evidence>
<dbReference type="PANTHER" id="PTHR36504:SF1">
    <property type="entry name" value="LIPOPOLYSACCHARIDE EXPORT SYSTEM PROTEIN LPTA"/>
    <property type="match status" value="1"/>
</dbReference>
<comment type="caution">
    <text evidence="5">The sequence shown here is derived from an EMBL/GenBank/DDBJ whole genome shotgun (WGS) entry which is preliminary data.</text>
</comment>
<name>A0ABX0VW48_9RHOB</name>
<gene>
    <name evidence="5" type="primary">lptA</name>
    <name evidence="5" type="ORF">HCZ30_03540</name>
</gene>
<keyword evidence="2" id="KW-0732">Signal</keyword>
<proteinExistence type="predicted"/>
<dbReference type="InterPro" id="IPR005653">
    <property type="entry name" value="OstA-like_N"/>
</dbReference>
<evidence type="ECO:0000313" key="5">
    <source>
        <dbReference type="EMBL" id="NIY71506.1"/>
    </source>
</evidence>
<evidence type="ECO:0000313" key="6">
    <source>
        <dbReference type="Proteomes" id="UP000709466"/>
    </source>
</evidence>
<accession>A0ABX0VW48</accession>
<dbReference type="Gene3D" id="2.60.450.10">
    <property type="entry name" value="Lipopolysaccharide (LPS) transport protein A like domain"/>
    <property type="match status" value="1"/>
</dbReference>
<keyword evidence="3" id="KW-0574">Periplasm</keyword>
<dbReference type="NCBIfam" id="TIGR03002">
    <property type="entry name" value="outer_YhbN_LptA"/>
    <property type="match status" value="1"/>
</dbReference>